<keyword evidence="2" id="KW-0051">Antiviral defense</keyword>
<evidence type="ECO:0000256" key="1">
    <source>
        <dbReference type="ARBA" id="ARBA00022741"/>
    </source>
</evidence>
<name>A0AAU8LQC4_9BACT</name>
<dbReference type="Gene3D" id="3.30.70.270">
    <property type="match status" value="1"/>
</dbReference>
<reference evidence="5" key="1">
    <citation type="journal article" date="2024" name="Syst. Appl. Microbiol.">
        <title>First single-strain enrichments of Electrothrix cable bacteria, description of E. aestuarii sp. nov. and E. rattekaaiensis sp. nov., and proposal of a cable bacteria taxonomy following the rules of the SeqCode.</title>
        <authorList>
            <person name="Plum-Jensen L.E."/>
            <person name="Schramm A."/>
            <person name="Marshall I.P.G."/>
        </authorList>
    </citation>
    <scope>NUCLEOTIDE SEQUENCE</scope>
    <source>
        <strain evidence="5">Rat1</strain>
    </source>
</reference>
<dbReference type="GO" id="GO:0000166">
    <property type="term" value="F:nucleotide binding"/>
    <property type="evidence" value="ECO:0007669"/>
    <property type="project" value="UniProtKB-KW"/>
</dbReference>
<accession>A0AAU8LQC4</accession>
<dbReference type="AlphaFoldDB" id="A0AAU8LQC4"/>
<evidence type="ECO:0000313" key="5">
    <source>
        <dbReference type="EMBL" id="XCN71685.1"/>
    </source>
</evidence>
<reference evidence="5" key="2">
    <citation type="submission" date="2024-06" db="EMBL/GenBank/DDBJ databases">
        <authorList>
            <person name="Plum-Jensen L.E."/>
            <person name="Schramm A."/>
            <person name="Marshall I.P.G."/>
        </authorList>
    </citation>
    <scope>NUCLEOTIDE SEQUENCE</scope>
    <source>
        <strain evidence="5">Rat1</strain>
    </source>
</reference>
<feature type="region of interest" description="Disordered" evidence="3">
    <location>
        <begin position="315"/>
        <end position="339"/>
    </location>
</feature>
<proteinExistence type="predicted"/>
<organism evidence="5">
    <name type="scientific">Candidatus Electrothrix aestuarii</name>
    <dbReference type="NCBI Taxonomy" id="3062594"/>
    <lineage>
        <taxon>Bacteria</taxon>
        <taxon>Pseudomonadati</taxon>
        <taxon>Thermodesulfobacteriota</taxon>
        <taxon>Desulfobulbia</taxon>
        <taxon>Desulfobulbales</taxon>
        <taxon>Desulfobulbaceae</taxon>
        <taxon>Candidatus Electrothrix</taxon>
    </lineage>
</organism>
<evidence type="ECO:0000256" key="2">
    <source>
        <dbReference type="ARBA" id="ARBA00023118"/>
    </source>
</evidence>
<dbReference type="InterPro" id="IPR054767">
    <property type="entry name" value="Cas10-Cmr2_palm2"/>
</dbReference>
<keyword evidence="1" id="KW-0547">Nucleotide-binding</keyword>
<feature type="compositionally biased region" description="Basic residues" evidence="3">
    <location>
        <begin position="322"/>
        <end position="334"/>
    </location>
</feature>
<feature type="domain" description="Cas10/Cmr2 second palm" evidence="4">
    <location>
        <begin position="213"/>
        <end position="382"/>
    </location>
</feature>
<protein>
    <recommendedName>
        <fullName evidence="4">Cas10/Cmr2 second palm domain-containing protein</fullName>
    </recommendedName>
</protein>
<evidence type="ECO:0000256" key="3">
    <source>
        <dbReference type="SAM" id="MobiDB-lite"/>
    </source>
</evidence>
<evidence type="ECO:0000259" key="4">
    <source>
        <dbReference type="Pfam" id="PF22335"/>
    </source>
</evidence>
<dbReference type="InterPro" id="IPR043128">
    <property type="entry name" value="Rev_trsase/Diguanyl_cyclase"/>
</dbReference>
<dbReference type="GO" id="GO:0051607">
    <property type="term" value="P:defense response to virus"/>
    <property type="evidence" value="ECO:0007669"/>
    <property type="project" value="UniProtKB-KW"/>
</dbReference>
<dbReference type="EMBL" id="CP159373">
    <property type="protein sequence ID" value="XCN71685.1"/>
    <property type="molecule type" value="Genomic_DNA"/>
</dbReference>
<dbReference type="Pfam" id="PF22335">
    <property type="entry name" value="Cas10-Cmr2_palm2"/>
    <property type="match status" value="1"/>
</dbReference>
<sequence length="530" mass="60170">MAYYLRVEGVNLDNFVYDSSNLASIRGGGLLLLDAIERVAGELKRIVGAEAVQPISTGASSGLFKLELSKQQSADIRGDIVRFLHKDPQLQHATFVVDLLERKGNMNFAETQNQLAAANHWQQMQAPSLAIPKPADNVCSFDKIRPAQKIIYPGGTATQVSTSIFQRREYGTEQKKSEFYRQRLTTDIPDLAFTDNLEELTAAPMKGGLHHKMAVIYIDGNKFGKFLRTHCKDEDSQIRFDQSMKQGRNAILDHLIRTAWEDSKQGWKTPKGQIRMETLLWGGDEIIWVVPAWLGFSVLEMFYSLAQEHITFAKTEDEKKGPGKRKQKRGKKQKQAAPKIHQLQHAAGLVFCYHKAPIQRMVKLAKKLAELAKEQSEKNLLAYQVFESFDHAGTDLETWRQQRAEPLCGPEGLFIRPEDIKKIQGHILSLKGAADLTDSCTTEFPRRKLYQVIEALKNRDQERAQRFYKNLEKDHSNHLETLEQLKPLLSGPNTNSDAGSDGHWLHLIDLWDYMGLHEGNMAQEVHDETV</sequence>
<dbReference type="KEGG" id="eaj:Q3M24_15395"/>
<gene>
    <name evidence="5" type="ORF">Q3M24_15395</name>
</gene>